<feature type="compositionally biased region" description="Basic and acidic residues" evidence="1">
    <location>
        <begin position="138"/>
        <end position="163"/>
    </location>
</feature>
<feature type="region of interest" description="Disordered" evidence="1">
    <location>
        <begin position="55"/>
        <end position="475"/>
    </location>
</feature>
<accession>A0AAN6JIP9</accession>
<comment type="caution">
    <text evidence="2">The sequence shown here is derived from an EMBL/GenBank/DDBJ whole genome shotgun (WGS) entry which is preliminary data.</text>
</comment>
<dbReference type="EMBL" id="JAPDMQ010000342">
    <property type="protein sequence ID" value="KAK0526724.1"/>
    <property type="molecule type" value="Genomic_DNA"/>
</dbReference>
<protein>
    <submittedName>
        <fullName evidence="2">Uncharacterized protein</fullName>
    </submittedName>
</protein>
<name>A0AAN6JIP9_9BASI</name>
<sequence>MMEPGTSASAGTALTEKNLLALAAAPSNQSHAQLPIAHRSVLDYVAEQAALLVAQSASPRPDQHDAKHKPAANADRRKGKALAQAGTEVRGDRKSPSPFMEARIAPKSKAREHPTDTSRSRREGEADDSDCGDGAQDNPEKRLQRRRIERDREREQREAEERLRRRKERRREKALIVRDGSRTAAQKLKERNARRNVDRAQDSGRSDCASDVDIESDGDKEGRKKRKKKKADSKSHEAQPRKTARKHSSTMAAIVALDRPKSVQQGQRLTIAPTLGVFNKGVASSRTRPDASSRRQKVPTSDLIFSELKFFGKPSASVSSSGRQKEAPHGNEDAESSDSVPPRRSSRTQAEEQLTDAGADERSSRFFKKGTFRMPTAKDRRNTDHQNDGVEDGELSQGDRSSVAIEWSPSPPVERHARTPCHQRADIESLAEEEDIPQARSHPEHHHAQDSSSKRPSGLTAEPSHQQDAIWRDADVQENSYLNELAIAPPANAWRREHGRPRAGESERMCRPPLPRLYTRIDMAQDQCKVSFNNEALESGAQPIFDVGQCASRAPSVEYDGADSGMPYFEEEEQSHVDDMTDKYADDDAPPLHRRRMPLTDSCQLNQAAEGAMGPAPRLPSDFEHRQIDPALHHPTISPFFQALQASTGERERQFHRAPWENAASNLHFGEAAEAAGDAFLKNDRSGKNPHLFVEALHSAVNTYPTASPTFPAPFARPSWCIRDETVIEDSPAVAPRSPLASVLPLQRATLADGEVMGLQASQLQSFWEPFRT</sequence>
<feature type="compositionally biased region" description="Basic and acidic residues" evidence="1">
    <location>
        <begin position="323"/>
        <end position="332"/>
    </location>
</feature>
<dbReference type="AlphaFoldDB" id="A0AAN6JIP9"/>
<proteinExistence type="predicted"/>
<evidence type="ECO:0000313" key="3">
    <source>
        <dbReference type="Proteomes" id="UP001176521"/>
    </source>
</evidence>
<feature type="compositionally biased region" description="Basic and acidic residues" evidence="1">
    <location>
        <begin position="376"/>
        <end position="388"/>
    </location>
</feature>
<feature type="compositionally biased region" description="Basic and acidic residues" evidence="1">
    <location>
        <begin position="171"/>
        <end position="205"/>
    </location>
</feature>
<reference evidence="2" key="1">
    <citation type="journal article" date="2023" name="PhytoFront">
        <title>Draft Genome Resources of Seven Strains of Tilletia horrida, Causal Agent of Kernel Smut of Rice.</title>
        <authorList>
            <person name="Khanal S."/>
            <person name="Antony Babu S."/>
            <person name="Zhou X.G."/>
        </authorList>
    </citation>
    <scope>NUCLEOTIDE SEQUENCE</scope>
    <source>
        <strain evidence="2">TX3</strain>
    </source>
</reference>
<organism evidence="2 3">
    <name type="scientific">Tilletia horrida</name>
    <dbReference type="NCBI Taxonomy" id="155126"/>
    <lineage>
        <taxon>Eukaryota</taxon>
        <taxon>Fungi</taxon>
        <taxon>Dikarya</taxon>
        <taxon>Basidiomycota</taxon>
        <taxon>Ustilaginomycotina</taxon>
        <taxon>Exobasidiomycetes</taxon>
        <taxon>Tilletiales</taxon>
        <taxon>Tilletiaceae</taxon>
        <taxon>Tilletia</taxon>
    </lineage>
</organism>
<feature type="compositionally biased region" description="Basic and acidic residues" evidence="1">
    <location>
        <begin position="413"/>
        <end position="427"/>
    </location>
</feature>
<gene>
    <name evidence="2" type="ORF">OC842_005092</name>
</gene>
<feature type="compositionally biased region" description="Basic and acidic residues" evidence="1">
    <location>
        <begin position="109"/>
        <end position="124"/>
    </location>
</feature>
<evidence type="ECO:0000313" key="2">
    <source>
        <dbReference type="EMBL" id="KAK0526724.1"/>
    </source>
</evidence>
<dbReference type="Proteomes" id="UP001176521">
    <property type="component" value="Unassembled WGS sequence"/>
</dbReference>
<evidence type="ECO:0000256" key="1">
    <source>
        <dbReference type="SAM" id="MobiDB-lite"/>
    </source>
</evidence>
<keyword evidence="3" id="KW-1185">Reference proteome</keyword>